<dbReference type="Pfam" id="PF07510">
    <property type="entry name" value="GmrSD_C"/>
    <property type="match status" value="1"/>
</dbReference>
<evidence type="ECO:0000256" key="1">
    <source>
        <dbReference type="SAM" id="MobiDB-lite"/>
    </source>
</evidence>
<proteinExistence type="predicted"/>
<gene>
    <name evidence="4" type="ORF">LX83_005533</name>
</gene>
<dbReference type="AlphaFoldDB" id="A0AAE3GI92"/>
<evidence type="ECO:0000256" key="2">
    <source>
        <dbReference type="SAM" id="SignalP"/>
    </source>
</evidence>
<dbReference type="PANTHER" id="PTHR24094">
    <property type="entry name" value="SECRETED PROTEIN"/>
    <property type="match status" value="1"/>
</dbReference>
<feature type="region of interest" description="Disordered" evidence="1">
    <location>
        <begin position="24"/>
        <end position="59"/>
    </location>
</feature>
<organism evidence="4 5">
    <name type="scientific">Goodfellowiella coeruleoviolacea</name>
    <dbReference type="NCBI Taxonomy" id="334858"/>
    <lineage>
        <taxon>Bacteria</taxon>
        <taxon>Bacillati</taxon>
        <taxon>Actinomycetota</taxon>
        <taxon>Actinomycetes</taxon>
        <taxon>Pseudonocardiales</taxon>
        <taxon>Pseudonocardiaceae</taxon>
        <taxon>Goodfellowiella</taxon>
    </lineage>
</organism>
<comment type="caution">
    <text evidence="4">The sequence shown here is derived from an EMBL/GenBank/DDBJ whole genome shotgun (WGS) entry which is preliminary data.</text>
</comment>
<dbReference type="InterPro" id="IPR011089">
    <property type="entry name" value="GmrSD_C"/>
</dbReference>
<feature type="domain" description="GmrSD restriction endonucleases C-terminal" evidence="3">
    <location>
        <begin position="120"/>
        <end position="227"/>
    </location>
</feature>
<dbReference type="PANTHER" id="PTHR24094:SF15">
    <property type="entry name" value="AMP-DEPENDENT SYNTHETASE_LIGASE DOMAIN-CONTAINING PROTEIN-RELATED"/>
    <property type="match status" value="1"/>
</dbReference>
<keyword evidence="2" id="KW-0732">Signal</keyword>
<dbReference type="PROSITE" id="PS51257">
    <property type="entry name" value="PROKAR_LIPOPROTEIN"/>
    <property type="match status" value="1"/>
</dbReference>
<feature type="chain" id="PRO_5042163013" description="GmrSD restriction endonucleases C-terminal domain-containing protein" evidence="2">
    <location>
        <begin position="26"/>
        <end position="232"/>
    </location>
</feature>
<reference evidence="4" key="1">
    <citation type="submission" date="2022-06" db="EMBL/GenBank/DDBJ databases">
        <title>Genomic Encyclopedia of Archaeal and Bacterial Type Strains, Phase II (KMG-II): from individual species to whole genera.</title>
        <authorList>
            <person name="Goeker M."/>
        </authorList>
    </citation>
    <scope>NUCLEOTIDE SEQUENCE</scope>
    <source>
        <strain evidence="4">DSM 43935</strain>
    </source>
</reference>
<name>A0AAE3GI92_9PSEU</name>
<protein>
    <recommendedName>
        <fullName evidence="3">GmrSD restriction endonucleases C-terminal domain-containing protein</fullName>
    </recommendedName>
</protein>
<dbReference type="Proteomes" id="UP001206128">
    <property type="component" value="Unassembled WGS sequence"/>
</dbReference>
<keyword evidence="5" id="KW-1185">Reference proteome</keyword>
<sequence>MATSLPRVLTALVVSLVAAAGAACAPGTSSGARTPSTGQSSSGQASSGQASSGSAAAPGQATQLLNELTVRPEGSMSGYSRERFPHWKTVEGKCDTREAVLKRDGRNVRTDDNCKATAGEWTSPYDGETWTNAADVDIDHMVPLANAWRSGAADWTDEQRQKFANDLDHHQLFAVTDNVNQAKGDQGPESWKPPLTTYWCTYAGYWIEVKHAYRLSVNDKEKAALLEMLGHC</sequence>
<accession>A0AAE3GI92</accession>
<dbReference type="EMBL" id="JAMTCK010000015">
    <property type="protein sequence ID" value="MCP2168655.1"/>
    <property type="molecule type" value="Genomic_DNA"/>
</dbReference>
<feature type="signal peptide" evidence="2">
    <location>
        <begin position="1"/>
        <end position="25"/>
    </location>
</feature>
<evidence type="ECO:0000259" key="3">
    <source>
        <dbReference type="Pfam" id="PF07510"/>
    </source>
</evidence>
<evidence type="ECO:0000313" key="5">
    <source>
        <dbReference type="Proteomes" id="UP001206128"/>
    </source>
</evidence>
<dbReference type="RefSeq" id="WP_253776713.1">
    <property type="nucleotide sequence ID" value="NZ_JAMTCK010000015.1"/>
</dbReference>
<evidence type="ECO:0000313" key="4">
    <source>
        <dbReference type="EMBL" id="MCP2168655.1"/>
    </source>
</evidence>